<feature type="signal peptide" evidence="4">
    <location>
        <begin position="1"/>
        <end position="24"/>
    </location>
</feature>
<accession>A0ABR2LNV3</accession>
<comment type="similarity">
    <text evidence="1">Belongs to the cystatin family. Phytocystatin subfamily.</text>
</comment>
<dbReference type="Proteomes" id="UP001412067">
    <property type="component" value="Unassembled WGS sequence"/>
</dbReference>
<evidence type="ECO:0000313" key="7">
    <source>
        <dbReference type="Proteomes" id="UP001412067"/>
    </source>
</evidence>
<keyword evidence="4" id="KW-0732">Signal</keyword>
<dbReference type="InterPro" id="IPR000010">
    <property type="entry name" value="Cystatin_dom"/>
</dbReference>
<evidence type="ECO:0000256" key="1">
    <source>
        <dbReference type="ARBA" id="ARBA00007233"/>
    </source>
</evidence>
<evidence type="ECO:0000259" key="5">
    <source>
        <dbReference type="Pfam" id="PF00031"/>
    </source>
</evidence>
<name>A0ABR2LNV3_9ASPA</name>
<organism evidence="6 7">
    <name type="scientific">Platanthera guangdongensis</name>
    <dbReference type="NCBI Taxonomy" id="2320717"/>
    <lineage>
        <taxon>Eukaryota</taxon>
        <taxon>Viridiplantae</taxon>
        <taxon>Streptophyta</taxon>
        <taxon>Embryophyta</taxon>
        <taxon>Tracheophyta</taxon>
        <taxon>Spermatophyta</taxon>
        <taxon>Magnoliopsida</taxon>
        <taxon>Liliopsida</taxon>
        <taxon>Asparagales</taxon>
        <taxon>Orchidaceae</taxon>
        <taxon>Orchidoideae</taxon>
        <taxon>Orchideae</taxon>
        <taxon>Orchidinae</taxon>
        <taxon>Platanthera</taxon>
    </lineage>
</organism>
<evidence type="ECO:0000313" key="6">
    <source>
        <dbReference type="EMBL" id="KAK8945916.1"/>
    </source>
</evidence>
<comment type="caution">
    <text evidence="6">The sequence shown here is derived from an EMBL/GenBank/DDBJ whole genome shotgun (WGS) entry which is preliminary data.</text>
</comment>
<feature type="chain" id="PRO_5045280142" description="Cystatin domain-containing protein" evidence="4">
    <location>
        <begin position="25"/>
        <end position="126"/>
    </location>
</feature>
<evidence type="ECO:0000256" key="2">
    <source>
        <dbReference type="ARBA" id="ARBA00022690"/>
    </source>
</evidence>
<sequence>MAFSALPLFFHAIFLLFFVSACSGGPSSNSDGAVQTAASFAVTEYNRHEANGSPLALCRVIAADNNRIDQRTVYSLTIIVKSTNDGSTGVVSTTVFVKNDPDAPMVSNHFEFIKNLSSPGEGMECN</sequence>
<keyword evidence="2" id="KW-0646">Protease inhibitor</keyword>
<protein>
    <recommendedName>
        <fullName evidence="5">Cystatin domain-containing protein</fullName>
    </recommendedName>
</protein>
<dbReference type="InterPro" id="IPR046350">
    <property type="entry name" value="Cystatin_sf"/>
</dbReference>
<evidence type="ECO:0000256" key="3">
    <source>
        <dbReference type="ARBA" id="ARBA00022704"/>
    </source>
</evidence>
<dbReference type="SUPFAM" id="SSF54403">
    <property type="entry name" value="Cystatin/monellin"/>
    <property type="match status" value="1"/>
</dbReference>
<dbReference type="EMBL" id="JBBWWR010000017">
    <property type="protein sequence ID" value="KAK8945916.1"/>
    <property type="molecule type" value="Genomic_DNA"/>
</dbReference>
<reference evidence="6 7" key="1">
    <citation type="journal article" date="2022" name="Nat. Plants">
        <title>Genomes of leafy and leafless Platanthera orchids illuminate the evolution of mycoheterotrophy.</title>
        <authorList>
            <person name="Li M.H."/>
            <person name="Liu K.W."/>
            <person name="Li Z."/>
            <person name="Lu H.C."/>
            <person name="Ye Q.L."/>
            <person name="Zhang D."/>
            <person name="Wang J.Y."/>
            <person name="Li Y.F."/>
            <person name="Zhong Z.M."/>
            <person name="Liu X."/>
            <person name="Yu X."/>
            <person name="Liu D.K."/>
            <person name="Tu X.D."/>
            <person name="Liu B."/>
            <person name="Hao Y."/>
            <person name="Liao X.Y."/>
            <person name="Jiang Y.T."/>
            <person name="Sun W.H."/>
            <person name="Chen J."/>
            <person name="Chen Y.Q."/>
            <person name="Ai Y."/>
            <person name="Zhai J.W."/>
            <person name="Wu S.S."/>
            <person name="Zhou Z."/>
            <person name="Hsiao Y.Y."/>
            <person name="Wu W.L."/>
            <person name="Chen Y.Y."/>
            <person name="Lin Y.F."/>
            <person name="Hsu J.L."/>
            <person name="Li C.Y."/>
            <person name="Wang Z.W."/>
            <person name="Zhao X."/>
            <person name="Zhong W.Y."/>
            <person name="Ma X.K."/>
            <person name="Ma L."/>
            <person name="Huang J."/>
            <person name="Chen G.Z."/>
            <person name="Huang M.Z."/>
            <person name="Huang L."/>
            <person name="Peng D.H."/>
            <person name="Luo Y.B."/>
            <person name="Zou S.Q."/>
            <person name="Chen S.P."/>
            <person name="Lan S."/>
            <person name="Tsai W.C."/>
            <person name="Van de Peer Y."/>
            <person name="Liu Z.J."/>
        </authorList>
    </citation>
    <scope>NUCLEOTIDE SEQUENCE [LARGE SCALE GENOMIC DNA]</scope>
    <source>
        <strain evidence="6">Lor288</strain>
    </source>
</reference>
<gene>
    <name evidence="6" type="ORF">KSP40_PGU003759</name>
</gene>
<keyword evidence="7" id="KW-1185">Reference proteome</keyword>
<dbReference type="Pfam" id="PF00031">
    <property type="entry name" value="Cystatin"/>
    <property type="match status" value="1"/>
</dbReference>
<proteinExistence type="inferred from homology"/>
<feature type="domain" description="Cystatin" evidence="5">
    <location>
        <begin position="28"/>
        <end position="85"/>
    </location>
</feature>
<dbReference type="Gene3D" id="3.10.450.10">
    <property type="match status" value="1"/>
</dbReference>
<keyword evidence="3" id="KW-0789">Thiol protease inhibitor</keyword>
<evidence type="ECO:0000256" key="4">
    <source>
        <dbReference type="SAM" id="SignalP"/>
    </source>
</evidence>